<name>A0A3M7QV75_BRAPC</name>
<evidence type="ECO:0000313" key="1">
    <source>
        <dbReference type="EMBL" id="RNA15193.1"/>
    </source>
</evidence>
<gene>
    <name evidence="1" type="ORF">BpHYR1_011012</name>
</gene>
<dbReference type="AlphaFoldDB" id="A0A3M7QV75"/>
<organism evidence="1 2">
    <name type="scientific">Brachionus plicatilis</name>
    <name type="common">Marine rotifer</name>
    <name type="synonym">Brachionus muelleri</name>
    <dbReference type="NCBI Taxonomy" id="10195"/>
    <lineage>
        <taxon>Eukaryota</taxon>
        <taxon>Metazoa</taxon>
        <taxon>Spiralia</taxon>
        <taxon>Gnathifera</taxon>
        <taxon>Rotifera</taxon>
        <taxon>Eurotatoria</taxon>
        <taxon>Monogononta</taxon>
        <taxon>Pseudotrocha</taxon>
        <taxon>Ploima</taxon>
        <taxon>Brachionidae</taxon>
        <taxon>Brachionus</taxon>
    </lineage>
</organism>
<sequence>MCHNTIASDIEKKFYNIYRVLTSQSKKFNLRKGVELIFWFLKKSMSPKGDNKKWQTYDRTLRDTGFDITASIRKIYLTKDYEDKQSTRFNPKLLYS</sequence>
<accession>A0A3M7QV75</accession>
<keyword evidence="2" id="KW-1185">Reference proteome</keyword>
<dbReference type="Proteomes" id="UP000276133">
    <property type="component" value="Unassembled WGS sequence"/>
</dbReference>
<comment type="caution">
    <text evidence="1">The sequence shown here is derived from an EMBL/GenBank/DDBJ whole genome shotgun (WGS) entry which is preliminary data.</text>
</comment>
<reference evidence="1 2" key="1">
    <citation type="journal article" date="2018" name="Sci. Rep.">
        <title>Genomic signatures of local adaptation to the degree of environmental predictability in rotifers.</title>
        <authorList>
            <person name="Franch-Gras L."/>
            <person name="Hahn C."/>
            <person name="Garcia-Roger E.M."/>
            <person name="Carmona M.J."/>
            <person name="Serra M."/>
            <person name="Gomez A."/>
        </authorList>
    </citation>
    <scope>NUCLEOTIDE SEQUENCE [LARGE SCALE GENOMIC DNA]</scope>
    <source>
        <strain evidence="1">HYR1</strain>
    </source>
</reference>
<evidence type="ECO:0000313" key="2">
    <source>
        <dbReference type="Proteomes" id="UP000276133"/>
    </source>
</evidence>
<protein>
    <submittedName>
        <fullName evidence="1">Uncharacterized protein</fullName>
    </submittedName>
</protein>
<proteinExistence type="predicted"/>
<dbReference type="EMBL" id="REGN01005015">
    <property type="protein sequence ID" value="RNA15193.1"/>
    <property type="molecule type" value="Genomic_DNA"/>
</dbReference>